<evidence type="ECO:0000256" key="2">
    <source>
        <dbReference type="SAM" id="Coils"/>
    </source>
</evidence>
<dbReference type="Pfam" id="PF25917">
    <property type="entry name" value="BSH_RND"/>
    <property type="match status" value="1"/>
</dbReference>
<proteinExistence type="inferred from homology"/>
<name>A0AA45W8R0_9RHOB</name>
<feature type="domain" description="Multidrug resistance protein MdtA-like barrel-sandwich hybrid" evidence="4">
    <location>
        <begin position="86"/>
        <end position="211"/>
    </location>
</feature>
<dbReference type="SUPFAM" id="SSF111369">
    <property type="entry name" value="HlyD-like secretion proteins"/>
    <property type="match status" value="1"/>
</dbReference>
<feature type="compositionally biased region" description="Low complexity" evidence="3">
    <location>
        <begin position="33"/>
        <end position="44"/>
    </location>
</feature>
<dbReference type="Proteomes" id="UP001215549">
    <property type="component" value="Chromosome"/>
</dbReference>
<evidence type="ECO:0000313" key="10">
    <source>
        <dbReference type="Proteomes" id="UP001215549"/>
    </source>
</evidence>
<dbReference type="Proteomes" id="UP000186216">
    <property type="component" value="Unassembled WGS sequence"/>
</dbReference>
<dbReference type="FunFam" id="2.40.30.170:FF:000010">
    <property type="entry name" value="Efflux RND transporter periplasmic adaptor subunit"/>
    <property type="match status" value="1"/>
</dbReference>
<dbReference type="PANTHER" id="PTHR30469:SF11">
    <property type="entry name" value="BLL4320 PROTEIN"/>
    <property type="match status" value="1"/>
</dbReference>
<dbReference type="PANTHER" id="PTHR30469">
    <property type="entry name" value="MULTIDRUG RESISTANCE PROTEIN MDTA"/>
    <property type="match status" value="1"/>
</dbReference>
<reference evidence="7 9" key="1">
    <citation type="submission" date="2017-01" db="EMBL/GenBank/DDBJ databases">
        <authorList>
            <person name="Varghese N."/>
            <person name="Submissions S."/>
        </authorList>
    </citation>
    <scope>NUCLEOTIDE SEQUENCE [LARGE SCALE GENOMIC DNA]</scope>
    <source>
        <strain evidence="7 9">DSM 18447</strain>
    </source>
</reference>
<dbReference type="EMBL" id="FTOU01000037">
    <property type="protein sequence ID" value="SIT18479.1"/>
    <property type="molecule type" value="Genomic_DNA"/>
</dbReference>
<dbReference type="InterPro" id="IPR058792">
    <property type="entry name" value="Beta-barrel_RND_2"/>
</dbReference>
<feature type="domain" description="CusB-like beta-barrel" evidence="5">
    <location>
        <begin position="222"/>
        <end position="296"/>
    </location>
</feature>
<dbReference type="Gene3D" id="2.40.50.100">
    <property type="match status" value="1"/>
</dbReference>
<evidence type="ECO:0000313" key="8">
    <source>
        <dbReference type="EMBL" id="WCR02652.1"/>
    </source>
</evidence>
<dbReference type="EMBL" id="CP067140">
    <property type="protein sequence ID" value="WCR02652.1"/>
    <property type="molecule type" value="Genomic_DNA"/>
</dbReference>
<evidence type="ECO:0000313" key="7">
    <source>
        <dbReference type="EMBL" id="SIT18479.1"/>
    </source>
</evidence>
<dbReference type="GO" id="GO:0015562">
    <property type="term" value="F:efflux transmembrane transporter activity"/>
    <property type="evidence" value="ECO:0007669"/>
    <property type="project" value="TreeGrafter"/>
</dbReference>
<dbReference type="Pfam" id="PF25954">
    <property type="entry name" value="Beta-barrel_RND_2"/>
    <property type="match status" value="1"/>
</dbReference>
<dbReference type="NCBIfam" id="TIGR01730">
    <property type="entry name" value="RND_mfp"/>
    <property type="match status" value="1"/>
</dbReference>
<evidence type="ECO:0000259" key="6">
    <source>
        <dbReference type="Pfam" id="PF25989"/>
    </source>
</evidence>
<reference evidence="8 10" key="2">
    <citation type="submission" date="2021-01" db="EMBL/GenBank/DDBJ databases">
        <title>Biogeographic distribution of Paracoccus.</title>
        <authorList>
            <person name="Hollensteiner J."/>
            <person name="Leineberger J."/>
            <person name="Brinkhoff T."/>
            <person name="Daniel R."/>
        </authorList>
    </citation>
    <scope>NUCLEOTIDE SEQUENCE [LARGE SCALE GENOMIC DNA]</scope>
    <source>
        <strain evidence="8 10">DSM 18447</strain>
    </source>
</reference>
<evidence type="ECO:0000313" key="9">
    <source>
        <dbReference type="Proteomes" id="UP000186216"/>
    </source>
</evidence>
<feature type="coiled-coil region" evidence="2">
    <location>
        <begin position="122"/>
        <end position="187"/>
    </location>
</feature>
<feature type="region of interest" description="Disordered" evidence="3">
    <location>
        <begin position="32"/>
        <end position="61"/>
    </location>
</feature>
<protein>
    <submittedName>
        <fullName evidence="8">Efflux RND transporter periplasmic adaptor subunit</fullName>
    </submittedName>
    <submittedName>
        <fullName evidence="7">RND family efflux transporter, MFP subunit</fullName>
    </submittedName>
</protein>
<dbReference type="InterPro" id="IPR058637">
    <property type="entry name" value="YknX-like_C"/>
</dbReference>
<dbReference type="Pfam" id="PF25989">
    <property type="entry name" value="YknX_C"/>
    <property type="match status" value="1"/>
</dbReference>
<comment type="similarity">
    <text evidence="1">Belongs to the membrane fusion protein (MFP) (TC 8.A.1) family.</text>
</comment>
<sequence length="407" mass="42329">MVHLLKTALGAAILAAAFFWTFGIPIGGDLPSSEESASSLSRPGPGRGGPGGPRGGGASSSVQTVAVTSTSFQEVLTAIGTSRAGNSVSVTTETEGRIVEVDLVANEHVEQGDVLLRFASDLEEIELTAAEVELESARQTLERYRTLAGTGSGAVADTTVQEAETAVLLAEANLARAQNALDQLIVEAPISGKIGLSEARVGNRLSAGDAIVTIDDTSKIVLSFELPERAVDLLEVGRELNATTPALAGRNFTATISAFDSRIDETTRTVTVEAEIENDDGKLWPGMSFSVQLANESEPLPQVPSSALSWTNEGAQVWAVRDGIATSVPVELRMREGDMAWIEGDLGADEQIVLDGSAQIQEGAQITSENEPPAGNGASGEPQPLIGAAERMAPVPSSSRAGEREAS</sequence>
<feature type="domain" description="YknX-like C-terminal permuted SH3-like" evidence="6">
    <location>
        <begin position="302"/>
        <end position="367"/>
    </location>
</feature>
<dbReference type="InterPro" id="IPR006143">
    <property type="entry name" value="RND_pump_MFP"/>
</dbReference>
<dbReference type="AlphaFoldDB" id="A0AA45W8R0"/>
<dbReference type="InterPro" id="IPR058625">
    <property type="entry name" value="MdtA-like_BSH"/>
</dbReference>
<accession>A0AA45W8R0</accession>
<dbReference type="Gene3D" id="1.10.287.470">
    <property type="entry name" value="Helix hairpin bin"/>
    <property type="match status" value="1"/>
</dbReference>
<keyword evidence="2" id="KW-0175">Coiled coil</keyword>
<keyword evidence="10" id="KW-1185">Reference proteome</keyword>
<dbReference type="GO" id="GO:1990281">
    <property type="term" value="C:efflux pump complex"/>
    <property type="evidence" value="ECO:0007669"/>
    <property type="project" value="TreeGrafter"/>
</dbReference>
<evidence type="ECO:0000259" key="4">
    <source>
        <dbReference type="Pfam" id="PF25917"/>
    </source>
</evidence>
<gene>
    <name evidence="8" type="ORF">JHX88_17645</name>
    <name evidence="7" type="ORF">SAMN05421772_1372</name>
</gene>
<dbReference type="Gene3D" id="2.40.30.170">
    <property type="match status" value="1"/>
</dbReference>
<dbReference type="Gene3D" id="2.40.420.20">
    <property type="match status" value="1"/>
</dbReference>
<evidence type="ECO:0000259" key="5">
    <source>
        <dbReference type="Pfam" id="PF25954"/>
    </source>
</evidence>
<feature type="region of interest" description="Disordered" evidence="3">
    <location>
        <begin position="363"/>
        <end position="407"/>
    </location>
</feature>
<dbReference type="RefSeq" id="WP_076529155.1">
    <property type="nucleotide sequence ID" value="NZ_CP067140.1"/>
</dbReference>
<feature type="compositionally biased region" description="Gly residues" evidence="3">
    <location>
        <begin position="45"/>
        <end position="58"/>
    </location>
</feature>
<organism evidence="7 9">
    <name type="scientific">Paracoccus saliphilus</name>
    <dbReference type="NCBI Taxonomy" id="405559"/>
    <lineage>
        <taxon>Bacteria</taxon>
        <taxon>Pseudomonadati</taxon>
        <taxon>Pseudomonadota</taxon>
        <taxon>Alphaproteobacteria</taxon>
        <taxon>Rhodobacterales</taxon>
        <taxon>Paracoccaceae</taxon>
        <taxon>Paracoccus</taxon>
    </lineage>
</organism>
<evidence type="ECO:0000256" key="3">
    <source>
        <dbReference type="SAM" id="MobiDB-lite"/>
    </source>
</evidence>
<evidence type="ECO:0000256" key="1">
    <source>
        <dbReference type="ARBA" id="ARBA00009477"/>
    </source>
</evidence>